<dbReference type="PROSITE" id="PS00217">
    <property type="entry name" value="SUGAR_TRANSPORT_2"/>
    <property type="match status" value="1"/>
</dbReference>
<evidence type="ECO:0000256" key="7">
    <source>
        <dbReference type="SAM" id="MobiDB-lite"/>
    </source>
</evidence>
<keyword evidence="4" id="KW-0812">Transmembrane</keyword>
<keyword evidence="3" id="KW-0813">Transport</keyword>
<name>A0A139IH81_9PEZI</name>
<evidence type="ECO:0000256" key="1">
    <source>
        <dbReference type="ARBA" id="ARBA00004141"/>
    </source>
</evidence>
<protein>
    <recommendedName>
        <fullName evidence="8">Major facilitator superfamily (MFS) profile domain-containing protein</fullName>
    </recommendedName>
</protein>
<comment type="caution">
    <text evidence="9">The sequence shown here is derived from an EMBL/GenBank/DDBJ whole genome shotgun (WGS) entry which is preliminary data.</text>
</comment>
<dbReference type="PANTHER" id="PTHR48022:SF92">
    <property type="entry name" value="LOW AFFINITY GLUCOSE TRANSPORTER MSTE"/>
    <property type="match status" value="1"/>
</dbReference>
<dbReference type="PRINTS" id="PR00171">
    <property type="entry name" value="SUGRTRNSPORT"/>
</dbReference>
<dbReference type="FunFam" id="1.20.1250.20:FF:000044">
    <property type="entry name" value="Hexose transporter Hxt3p"/>
    <property type="match status" value="1"/>
</dbReference>
<evidence type="ECO:0000256" key="2">
    <source>
        <dbReference type="ARBA" id="ARBA00010992"/>
    </source>
</evidence>
<keyword evidence="6" id="KW-0472">Membrane</keyword>
<evidence type="ECO:0000256" key="3">
    <source>
        <dbReference type="ARBA" id="ARBA00022448"/>
    </source>
</evidence>
<dbReference type="AlphaFoldDB" id="A0A139IH81"/>
<sequence length="956" mass="104473">MSSKHTRYDQFDWETEFMDLEGVCRQIITNAEVLFPRQIDLRVITGKAGKGLHYAALMARDTSSPDVNVKDIGYKILAQGPSESNRRASVMKLLDDVEKRVAKDTVAGEAGIYGLVAMLNKKNTTSSRSFTYPYSDLAALTIMLSFSLCQNYCFAVLSAAQSTYETPSLERTSTLPSATISYTTSYSETPSTNSTPSSTSLSWSYATSTATISYSATTVQQTSCSSTSSYESWTEEHPRSSWISTAVLVATTTLATTSDWAGSTTLQTVWTTAYSMPYNSDTTIPATQQDGPSSNSDDDNGLSKFEKIGLIVRLASLGMAFTSVFRPIVSIPIYQYENREEAGLNTTFTGTVTSETASSASHQTFHSACHGSPTNRPRDSKHLLRLLRAGLWSRNKRSSTDPSRLRGSKSNMPFLKRTEREAQHANQLEKAPSPAASGQRVTFAAVFLGLVASIGGFMFGYVSGQISGFFQMDDYAQRFGQLQSDGSYTFSAARQGTITGILCVGCLFGALIAGQIADTLGRKMSISVSAFFSLIGTVIEVSSQTAWYQFAIGRLVNGFGIGALSVLVPMYQSESSPAIIRGLLVASYQLFITLGIWTAEMIDWGTSTRADTGAWRIPNAISLLWGIILGFGILFLPESPRFAYKRGRVDECRKTLAKLGGLDPDGREVNILLTEIRVKHEEEVAAGEAKRFEIFTAPKMFYRTVLGIVLQAGQQLTGANFFFYYGTTIFKATGLEDSFVTQIILGSVNVFCTFIALYVVQKSGRRNALMIGAAWIFMCFMVYAFVGHFALDSAHPENTPAAGSVLIVFSCLAIAAFATTWGPLVWAVVGELYPMKYRGPCMALATASNWLWNFLISFFTRFITDAIDYFYGFVFAGCCAALVAIVFFFMIETKDRSLEEIDTMYVLGVNPITSAKWDGSKLPVSTDTSVRNSSDAAYAERNASVASKAPTETLEE</sequence>
<dbReference type="InterPro" id="IPR050360">
    <property type="entry name" value="MFS_Sugar_Transporters"/>
</dbReference>
<comment type="subcellular location">
    <subcellularLocation>
        <location evidence="1">Membrane</location>
        <topology evidence="1">Multi-pass membrane protein</topology>
    </subcellularLocation>
</comment>
<dbReference type="InterPro" id="IPR020846">
    <property type="entry name" value="MFS_dom"/>
</dbReference>
<dbReference type="InterPro" id="IPR003663">
    <property type="entry name" value="Sugar/inositol_transpt"/>
</dbReference>
<organism evidence="9 10">
    <name type="scientific">Pseudocercospora musae</name>
    <dbReference type="NCBI Taxonomy" id="113226"/>
    <lineage>
        <taxon>Eukaryota</taxon>
        <taxon>Fungi</taxon>
        <taxon>Dikarya</taxon>
        <taxon>Ascomycota</taxon>
        <taxon>Pezizomycotina</taxon>
        <taxon>Dothideomycetes</taxon>
        <taxon>Dothideomycetidae</taxon>
        <taxon>Mycosphaerellales</taxon>
        <taxon>Mycosphaerellaceae</taxon>
        <taxon>Pseudocercospora</taxon>
    </lineage>
</organism>
<evidence type="ECO:0000313" key="9">
    <source>
        <dbReference type="EMBL" id="KXT14113.1"/>
    </source>
</evidence>
<dbReference type="Proteomes" id="UP000073492">
    <property type="component" value="Unassembled WGS sequence"/>
</dbReference>
<proteinExistence type="inferred from homology"/>
<dbReference type="InterPro" id="IPR036259">
    <property type="entry name" value="MFS_trans_sf"/>
</dbReference>
<dbReference type="InterPro" id="IPR005829">
    <property type="entry name" value="Sugar_transporter_CS"/>
</dbReference>
<dbReference type="InterPro" id="IPR005828">
    <property type="entry name" value="MFS_sugar_transport-like"/>
</dbReference>
<dbReference type="Gene3D" id="1.20.1250.20">
    <property type="entry name" value="MFS general substrate transporter like domains"/>
    <property type="match status" value="1"/>
</dbReference>
<evidence type="ECO:0000259" key="8">
    <source>
        <dbReference type="PROSITE" id="PS50850"/>
    </source>
</evidence>
<gene>
    <name evidence="9" type="ORF">AC579_97</name>
</gene>
<dbReference type="Pfam" id="PF00083">
    <property type="entry name" value="Sugar_tr"/>
    <property type="match status" value="1"/>
</dbReference>
<dbReference type="EMBL" id="LFZO01000093">
    <property type="protein sequence ID" value="KXT14113.1"/>
    <property type="molecule type" value="Genomic_DNA"/>
</dbReference>
<evidence type="ECO:0000313" key="10">
    <source>
        <dbReference type="Proteomes" id="UP000073492"/>
    </source>
</evidence>
<dbReference type="NCBIfam" id="TIGR00879">
    <property type="entry name" value="SP"/>
    <property type="match status" value="1"/>
</dbReference>
<accession>A0A139IH81</accession>
<feature type="compositionally biased region" description="Polar residues" evidence="7">
    <location>
        <begin position="281"/>
        <end position="292"/>
    </location>
</feature>
<dbReference type="CDD" id="cd17356">
    <property type="entry name" value="MFS_HXT"/>
    <property type="match status" value="1"/>
</dbReference>
<keyword evidence="10" id="KW-1185">Reference proteome</keyword>
<reference evidence="9 10" key="1">
    <citation type="submission" date="2015-07" db="EMBL/GenBank/DDBJ databases">
        <title>Comparative genomics of the Sigatoka disease complex on banana suggests a link between parallel evolutionary changes in Pseudocercospora fijiensis and Pseudocercospora eumusae and increased virulence on the banana host.</title>
        <authorList>
            <person name="Chang T.-C."/>
            <person name="Salvucci A."/>
            <person name="Crous P.W."/>
            <person name="Stergiopoulos I."/>
        </authorList>
    </citation>
    <scope>NUCLEOTIDE SEQUENCE [LARGE SCALE GENOMIC DNA]</scope>
    <source>
        <strain evidence="9 10">CBS 116634</strain>
    </source>
</reference>
<dbReference type="GO" id="GO:0016020">
    <property type="term" value="C:membrane"/>
    <property type="evidence" value="ECO:0007669"/>
    <property type="project" value="UniProtKB-SubCell"/>
</dbReference>
<evidence type="ECO:0000256" key="4">
    <source>
        <dbReference type="ARBA" id="ARBA00022692"/>
    </source>
</evidence>
<feature type="domain" description="Major facilitator superfamily (MFS) profile" evidence="8">
    <location>
        <begin position="448"/>
        <end position="894"/>
    </location>
</feature>
<feature type="region of interest" description="Disordered" evidence="7">
    <location>
        <begin position="281"/>
        <end position="300"/>
    </location>
</feature>
<evidence type="ECO:0000256" key="6">
    <source>
        <dbReference type="ARBA" id="ARBA00023136"/>
    </source>
</evidence>
<dbReference type="PANTHER" id="PTHR48022">
    <property type="entry name" value="PLASTIDIC GLUCOSE TRANSPORTER 4"/>
    <property type="match status" value="1"/>
</dbReference>
<feature type="region of interest" description="Disordered" evidence="7">
    <location>
        <begin position="395"/>
        <end position="415"/>
    </location>
</feature>
<dbReference type="OrthoDB" id="5141738at2759"/>
<evidence type="ECO:0000256" key="5">
    <source>
        <dbReference type="ARBA" id="ARBA00022989"/>
    </source>
</evidence>
<dbReference type="PROSITE" id="PS50850">
    <property type="entry name" value="MFS"/>
    <property type="match status" value="1"/>
</dbReference>
<comment type="similarity">
    <text evidence="2">Belongs to the major facilitator superfamily. Sugar transporter (TC 2.A.1.1) family.</text>
</comment>
<dbReference type="SUPFAM" id="SSF103473">
    <property type="entry name" value="MFS general substrate transporter"/>
    <property type="match status" value="1"/>
</dbReference>
<dbReference type="GO" id="GO:0005351">
    <property type="term" value="F:carbohydrate:proton symporter activity"/>
    <property type="evidence" value="ECO:0007669"/>
    <property type="project" value="TreeGrafter"/>
</dbReference>
<keyword evidence="5" id="KW-1133">Transmembrane helix</keyword>